<dbReference type="PANTHER" id="PTHR42870">
    <property type="entry name" value="ACETYL-COA C-ACETYLTRANSFERASE"/>
    <property type="match status" value="1"/>
</dbReference>
<dbReference type="InterPro" id="IPR020616">
    <property type="entry name" value="Thiolase_N"/>
</dbReference>
<reference evidence="2" key="1">
    <citation type="journal article" date="2014" name="Front. Microbiol.">
        <title>High frequency of phylogenetically diverse reductive dehalogenase-homologous genes in deep subseafloor sedimentary metagenomes.</title>
        <authorList>
            <person name="Kawai M."/>
            <person name="Futagami T."/>
            <person name="Toyoda A."/>
            <person name="Takaki Y."/>
            <person name="Nishi S."/>
            <person name="Hori S."/>
            <person name="Arai W."/>
            <person name="Tsubouchi T."/>
            <person name="Morono Y."/>
            <person name="Uchiyama I."/>
            <person name="Ito T."/>
            <person name="Fujiyama A."/>
            <person name="Inagaki F."/>
            <person name="Takami H."/>
        </authorList>
    </citation>
    <scope>NUCLEOTIDE SEQUENCE</scope>
    <source>
        <strain evidence="2">Expedition CK06-06</strain>
    </source>
</reference>
<comment type="caution">
    <text evidence="2">The sequence shown here is derived from an EMBL/GenBank/DDBJ whole genome shotgun (WGS) entry which is preliminary data.</text>
</comment>
<evidence type="ECO:0000259" key="1">
    <source>
        <dbReference type="Pfam" id="PF00108"/>
    </source>
</evidence>
<evidence type="ECO:0000313" key="2">
    <source>
        <dbReference type="EMBL" id="GAI41121.1"/>
    </source>
</evidence>
<protein>
    <recommendedName>
        <fullName evidence="1">Thiolase N-terminal domain-containing protein</fullName>
    </recommendedName>
</protein>
<feature type="domain" description="Thiolase N-terminal" evidence="1">
    <location>
        <begin position="8"/>
        <end position="179"/>
    </location>
</feature>
<dbReference type="SUPFAM" id="SSF53901">
    <property type="entry name" value="Thiolase-like"/>
    <property type="match status" value="1"/>
</dbReference>
<name>X1PF59_9ZZZZ</name>
<dbReference type="Pfam" id="PF00108">
    <property type="entry name" value="Thiolase_N"/>
    <property type="match status" value="1"/>
</dbReference>
<gene>
    <name evidence="2" type="ORF">S06H3_44623</name>
</gene>
<sequence length="181" mass="19573">MESIKDKVAIIGMGCTKFGELWDKDAYDLVIDSAYEAYEDAGIDPRDIQAAWVGTVMGSTATQLSAPLKTDYIPVTRLENVCATGMETLRAAAYALIAKAYDLVLAVGFDKLKDIGYGGLPMAVQSAGSEKWHPVFGSGDSAPGRYALAATRYFHQFGLSREEGKRTLAKISVKSHHNGFL</sequence>
<dbReference type="EMBL" id="BARV01027777">
    <property type="protein sequence ID" value="GAI41121.1"/>
    <property type="molecule type" value="Genomic_DNA"/>
</dbReference>
<proteinExistence type="predicted"/>
<feature type="non-terminal residue" evidence="2">
    <location>
        <position position="181"/>
    </location>
</feature>
<dbReference type="InterPro" id="IPR016039">
    <property type="entry name" value="Thiolase-like"/>
</dbReference>
<dbReference type="AlphaFoldDB" id="X1PF59"/>
<dbReference type="Gene3D" id="3.40.47.10">
    <property type="match status" value="1"/>
</dbReference>
<dbReference type="GO" id="GO:0016747">
    <property type="term" value="F:acyltransferase activity, transferring groups other than amino-acyl groups"/>
    <property type="evidence" value="ECO:0007669"/>
    <property type="project" value="InterPro"/>
</dbReference>
<organism evidence="2">
    <name type="scientific">marine sediment metagenome</name>
    <dbReference type="NCBI Taxonomy" id="412755"/>
    <lineage>
        <taxon>unclassified sequences</taxon>
        <taxon>metagenomes</taxon>
        <taxon>ecological metagenomes</taxon>
    </lineage>
</organism>
<accession>X1PF59</accession>
<dbReference type="PANTHER" id="PTHR42870:SF1">
    <property type="entry name" value="NON-SPECIFIC LIPID-TRANSFER PROTEIN-LIKE 2"/>
    <property type="match status" value="1"/>
</dbReference>